<evidence type="ECO:0000256" key="3">
    <source>
        <dbReference type="ARBA" id="ARBA00019242"/>
    </source>
</evidence>
<evidence type="ECO:0000313" key="9">
    <source>
        <dbReference type="EMBL" id="CAI8043586.1"/>
    </source>
</evidence>
<dbReference type="PANTHER" id="PTHR13390">
    <property type="entry name" value="LIPASE"/>
    <property type="match status" value="1"/>
</dbReference>
<evidence type="ECO:0000256" key="6">
    <source>
        <dbReference type="ARBA" id="ARBA00031924"/>
    </source>
</evidence>
<comment type="catalytic activity">
    <reaction evidence="8">
        <text>a cholesterol ester + H2O = cholesterol + a fatty acid + H(+)</text>
        <dbReference type="Rhea" id="RHEA:36403"/>
        <dbReference type="ChEBI" id="CHEBI:15377"/>
        <dbReference type="ChEBI" id="CHEBI:15378"/>
        <dbReference type="ChEBI" id="CHEBI:16113"/>
        <dbReference type="ChEBI" id="CHEBI:17002"/>
        <dbReference type="ChEBI" id="CHEBI:28868"/>
        <dbReference type="EC" id="3.1.1.13"/>
    </reaction>
    <physiologicalReaction direction="left-to-right" evidence="8">
        <dbReference type="Rhea" id="RHEA:36404"/>
    </physiologicalReaction>
</comment>
<dbReference type="AlphaFoldDB" id="A0AA35X8M7"/>
<dbReference type="GO" id="GO:0005811">
    <property type="term" value="C:lipid droplet"/>
    <property type="evidence" value="ECO:0007669"/>
    <property type="project" value="UniProtKB-SubCell"/>
</dbReference>
<proteinExistence type="inferred from homology"/>
<evidence type="ECO:0000313" key="10">
    <source>
        <dbReference type="Proteomes" id="UP001174909"/>
    </source>
</evidence>
<organism evidence="9 10">
    <name type="scientific">Geodia barretti</name>
    <name type="common">Barrett's horny sponge</name>
    <dbReference type="NCBI Taxonomy" id="519541"/>
    <lineage>
        <taxon>Eukaryota</taxon>
        <taxon>Metazoa</taxon>
        <taxon>Porifera</taxon>
        <taxon>Demospongiae</taxon>
        <taxon>Heteroscleromorpha</taxon>
        <taxon>Tetractinellida</taxon>
        <taxon>Astrophorina</taxon>
        <taxon>Geodiidae</taxon>
        <taxon>Geodia</taxon>
    </lineage>
</organism>
<accession>A0AA35X8M7</accession>
<dbReference type="GO" id="GO:0019915">
    <property type="term" value="P:lipid storage"/>
    <property type="evidence" value="ECO:0007669"/>
    <property type="project" value="InterPro"/>
</dbReference>
<evidence type="ECO:0000256" key="4">
    <source>
        <dbReference type="ARBA" id="ARBA00022677"/>
    </source>
</evidence>
<dbReference type="InterPro" id="IPR029058">
    <property type="entry name" value="AB_hydrolase_fold"/>
</dbReference>
<evidence type="ECO:0000256" key="8">
    <source>
        <dbReference type="ARBA" id="ARBA00049527"/>
    </source>
</evidence>
<keyword evidence="10" id="KW-1185">Reference proteome</keyword>
<dbReference type="GO" id="GO:0004771">
    <property type="term" value="F:sterol ester esterase activity"/>
    <property type="evidence" value="ECO:0007669"/>
    <property type="project" value="UniProtKB-EC"/>
</dbReference>
<evidence type="ECO:0000256" key="7">
    <source>
        <dbReference type="ARBA" id="ARBA00039150"/>
    </source>
</evidence>
<comment type="caution">
    <text evidence="9">The sequence shown here is derived from an EMBL/GenBank/DDBJ whole genome shotgun (WGS) entry which is preliminary data.</text>
</comment>
<comment type="subcellular location">
    <subcellularLocation>
        <location evidence="1">Lipid droplet</location>
    </subcellularLocation>
</comment>
<dbReference type="Gene3D" id="3.40.50.1820">
    <property type="entry name" value="alpha/beta hydrolase"/>
    <property type="match status" value="1"/>
</dbReference>
<keyword evidence="4" id="KW-0551">Lipid droplet</keyword>
<evidence type="ECO:0000256" key="5">
    <source>
        <dbReference type="ARBA" id="ARBA00022801"/>
    </source>
</evidence>
<keyword evidence="5 9" id="KW-0378">Hydrolase</keyword>
<sequence length="278" mass="31655">MEVTDVDGVPTHVFSLEASRGNDSLLYIIPGSPGMAHFYVPFASRLFQLGGGAYGVSVVSHAGHSPGVYKTPLPPSQDEQGATRDWFSLEDQISHKLAFLRDRAEQKKTLYLVGHSIGCYMILKMLKHIAPSRRPLFTTYRSPFVGTVWLLGSIPEFVKLKVLRQWFSSSPPEHVDYMCRAVMNIDSRSIYNILSMADQEMKEVVDLPVDTIREVIDKLVFYYGVRDKWNSERMYEEMVERFPGKDINLCKSGYSHSFVIDSSHPMAEYVFNKLPKDE</sequence>
<dbReference type="Proteomes" id="UP001174909">
    <property type="component" value="Unassembled WGS sequence"/>
</dbReference>
<name>A0AA35X8M7_GEOBA</name>
<dbReference type="PANTHER" id="PTHR13390:SF0">
    <property type="entry name" value="LIPID DROPLET-ASSOCIATED HYDROLASE"/>
    <property type="match status" value="1"/>
</dbReference>
<reference evidence="9" key="1">
    <citation type="submission" date="2023-03" db="EMBL/GenBank/DDBJ databases">
        <authorList>
            <person name="Steffen K."/>
            <person name="Cardenas P."/>
        </authorList>
    </citation>
    <scope>NUCLEOTIDE SEQUENCE</scope>
</reference>
<dbReference type="InterPro" id="IPR019363">
    <property type="entry name" value="LDAH"/>
</dbReference>
<dbReference type="EMBL" id="CASHTH010003339">
    <property type="protein sequence ID" value="CAI8043586.1"/>
    <property type="molecule type" value="Genomic_DNA"/>
</dbReference>
<evidence type="ECO:0000256" key="2">
    <source>
        <dbReference type="ARBA" id="ARBA00008300"/>
    </source>
</evidence>
<dbReference type="EC" id="3.1.1.13" evidence="7"/>
<evidence type="ECO:0000256" key="1">
    <source>
        <dbReference type="ARBA" id="ARBA00004502"/>
    </source>
</evidence>
<comment type="similarity">
    <text evidence="2">Belongs to the AB hydrolase superfamily. LDAH family.</text>
</comment>
<gene>
    <name evidence="9" type="ORF">GBAR_LOCUS24176</name>
</gene>
<protein>
    <recommendedName>
        <fullName evidence="3">Lipid droplet-associated hydrolase</fullName>
        <ecNumber evidence="7">3.1.1.13</ecNumber>
    </recommendedName>
    <alternativeName>
        <fullName evidence="6">Lipid droplet-associated serine hydrolase</fullName>
    </alternativeName>
</protein>
<dbReference type="Pfam" id="PF10230">
    <property type="entry name" value="LIDHydrolase"/>
    <property type="match status" value="2"/>
</dbReference>
<dbReference type="SUPFAM" id="SSF53474">
    <property type="entry name" value="alpha/beta-Hydrolases"/>
    <property type="match status" value="1"/>
</dbReference>